<gene>
    <name evidence="3" type="ORF">JCM19274_5331</name>
</gene>
<keyword evidence="1" id="KW-0472">Membrane</keyword>
<dbReference type="GO" id="GO:0016747">
    <property type="term" value="F:acyltransferase activity, transferring groups other than amino-acyl groups"/>
    <property type="evidence" value="ECO:0007669"/>
    <property type="project" value="InterPro"/>
</dbReference>
<feature type="domain" description="Acyltransferase 3" evidence="2">
    <location>
        <begin position="6"/>
        <end position="198"/>
    </location>
</feature>
<dbReference type="Pfam" id="PF01757">
    <property type="entry name" value="Acyl_transf_3"/>
    <property type="match status" value="1"/>
</dbReference>
<reference evidence="3 4" key="1">
    <citation type="journal article" date="2014" name="Genome Announc.">
        <title>Draft Genome Sequences of Marine Flavobacterium Algibacter lectus Strains SS8 and NR4.</title>
        <authorList>
            <person name="Takatani N."/>
            <person name="Nakanishi M."/>
            <person name="Meirelles P."/>
            <person name="Mino S."/>
            <person name="Suda W."/>
            <person name="Oshima K."/>
            <person name="Hattori M."/>
            <person name="Ohkuma M."/>
            <person name="Hosokawa M."/>
            <person name="Miyashita K."/>
            <person name="Thompson F.L."/>
            <person name="Niwa A."/>
            <person name="Sawabe T."/>
            <person name="Sawabe T."/>
        </authorList>
    </citation>
    <scope>NUCLEOTIDE SEQUENCE [LARGE SCALE GENOMIC DNA]</scope>
    <source>
        <strain evidence="4">JCM19274</strain>
    </source>
</reference>
<dbReference type="RefSeq" id="WP_042494975.1">
    <property type="nucleotide sequence ID" value="NZ_BBNU01000001.1"/>
</dbReference>
<keyword evidence="1" id="KW-0812">Transmembrane</keyword>
<evidence type="ECO:0000313" key="4">
    <source>
        <dbReference type="Proteomes" id="UP000029643"/>
    </source>
</evidence>
<proteinExistence type="predicted"/>
<feature type="transmembrane region" description="Helical" evidence="1">
    <location>
        <begin position="76"/>
        <end position="93"/>
    </location>
</feature>
<evidence type="ECO:0000256" key="1">
    <source>
        <dbReference type="SAM" id="Phobius"/>
    </source>
</evidence>
<evidence type="ECO:0000259" key="2">
    <source>
        <dbReference type="Pfam" id="PF01757"/>
    </source>
</evidence>
<accession>A0A090WN31</accession>
<dbReference type="EMBL" id="BBNU01000001">
    <property type="protein sequence ID" value="GAL77618.1"/>
    <property type="molecule type" value="Genomic_DNA"/>
</dbReference>
<feature type="transmembrane region" description="Helical" evidence="1">
    <location>
        <begin position="12"/>
        <end position="33"/>
    </location>
</feature>
<organism evidence="3 4">
    <name type="scientific">Algibacter lectus</name>
    <dbReference type="NCBI Taxonomy" id="221126"/>
    <lineage>
        <taxon>Bacteria</taxon>
        <taxon>Pseudomonadati</taxon>
        <taxon>Bacteroidota</taxon>
        <taxon>Flavobacteriia</taxon>
        <taxon>Flavobacteriales</taxon>
        <taxon>Flavobacteriaceae</taxon>
        <taxon>Algibacter</taxon>
    </lineage>
</organism>
<comment type="caution">
    <text evidence="3">The sequence shown here is derived from an EMBL/GenBank/DDBJ whole genome shotgun (WGS) entry which is preliminary data.</text>
</comment>
<name>A0A090WN31_9FLAO</name>
<evidence type="ECO:0000313" key="3">
    <source>
        <dbReference type="EMBL" id="GAL77618.1"/>
    </source>
</evidence>
<keyword evidence="3" id="KW-0808">Transferase</keyword>
<dbReference type="AlphaFoldDB" id="A0A090WN31"/>
<dbReference type="Proteomes" id="UP000029643">
    <property type="component" value="Unassembled WGS sequence"/>
</dbReference>
<dbReference type="InterPro" id="IPR002656">
    <property type="entry name" value="Acyl_transf_3_dom"/>
</dbReference>
<feature type="transmembrane region" description="Helical" evidence="1">
    <location>
        <begin position="141"/>
        <end position="158"/>
    </location>
</feature>
<keyword evidence="3" id="KW-0012">Acyltransferase</keyword>
<feature type="transmembrane region" description="Helical" evidence="1">
    <location>
        <begin position="105"/>
        <end position="129"/>
    </location>
</feature>
<sequence>MERNITLDYTKLILSFLVVAIHNPILTELPFVSNLISNGIARIAVPCFFVINGLYLGKVVETPLSVKKYLKKLFKFYLVWMLIYSPPFYLFGFKDTIEKSIVLNIVSVFFGYWHLWYIIGLMGGVWLLYVFKQRKLKDQNIIIIAVLFFLIGWALQQARLFLPEATGNLGSLIRANFYSRNFIFMGFPLITVGYYLKKGFLIPF</sequence>
<feature type="transmembrane region" description="Helical" evidence="1">
    <location>
        <begin position="39"/>
        <end position="56"/>
    </location>
</feature>
<feature type="transmembrane region" description="Helical" evidence="1">
    <location>
        <begin position="178"/>
        <end position="196"/>
    </location>
</feature>
<protein>
    <submittedName>
        <fullName evidence="3">Acyltransferase family protein</fullName>
    </submittedName>
</protein>
<keyword evidence="1" id="KW-1133">Transmembrane helix</keyword>